<gene>
    <name evidence="7" type="ORF">SAMN06265361_102306</name>
</gene>
<proteinExistence type="inferred from homology"/>
<evidence type="ECO:0000256" key="2">
    <source>
        <dbReference type="ARBA" id="ARBA00007511"/>
    </source>
</evidence>
<feature type="transmembrane region" description="Helical" evidence="6">
    <location>
        <begin position="167"/>
        <end position="185"/>
    </location>
</feature>
<evidence type="ECO:0000313" key="8">
    <source>
        <dbReference type="Proteomes" id="UP001157946"/>
    </source>
</evidence>
<protein>
    <submittedName>
        <fullName evidence="7">Integral membrane protein, YjbE family</fullName>
    </submittedName>
</protein>
<keyword evidence="5 6" id="KW-0472">Membrane</keyword>
<evidence type="ECO:0000256" key="4">
    <source>
        <dbReference type="ARBA" id="ARBA00022989"/>
    </source>
</evidence>
<evidence type="ECO:0000256" key="3">
    <source>
        <dbReference type="ARBA" id="ARBA00022692"/>
    </source>
</evidence>
<dbReference type="EMBL" id="FXTU01000002">
    <property type="protein sequence ID" value="SMP12044.1"/>
    <property type="molecule type" value="Genomic_DNA"/>
</dbReference>
<feature type="transmembrane region" description="Helical" evidence="6">
    <location>
        <begin position="200"/>
        <end position="220"/>
    </location>
</feature>
<organism evidence="7 8">
    <name type="scientific">Laceyella tengchongensis</name>
    <dbReference type="NCBI Taxonomy" id="574699"/>
    <lineage>
        <taxon>Bacteria</taxon>
        <taxon>Bacillati</taxon>
        <taxon>Bacillota</taxon>
        <taxon>Bacilli</taxon>
        <taxon>Bacillales</taxon>
        <taxon>Thermoactinomycetaceae</taxon>
        <taxon>Laceyella</taxon>
    </lineage>
</organism>
<keyword evidence="3 6" id="KW-0812">Transmembrane</keyword>
<evidence type="ECO:0000256" key="1">
    <source>
        <dbReference type="ARBA" id="ARBA00004141"/>
    </source>
</evidence>
<reference evidence="7" key="1">
    <citation type="submission" date="2017-05" db="EMBL/GenBank/DDBJ databases">
        <authorList>
            <person name="Varghese N."/>
            <person name="Submissions S."/>
        </authorList>
    </citation>
    <scope>NUCLEOTIDE SEQUENCE</scope>
    <source>
        <strain evidence="7">DSM 45262</strain>
    </source>
</reference>
<dbReference type="InterPro" id="IPR005496">
    <property type="entry name" value="Integral_membrane_TerC"/>
</dbReference>
<name>A0AA45WLT2_9BACL</name>
<comment type="subcellular location">
    <subcellularLocation>
        <location evidence="1">Membrane</location>
        <topology evidence="1">Multi-pass membrane protein</topology>
    </subcellularLocation>
</comment>
<feature type="transmembrane region" description="Helical" evidence="6">
    <location>
        <begin position="73"/>
        <end position="93"/>
    </location>
</feature>
<dbReference type="RefSeq" id="WP_223247957.1">
    <property type="nucleotide sequence ID" value="NZ_FXTU01000002.1"/>
</dbReference>
<dbReference type="GO" id="GO:0016020">
    <property type="term" value="C:membrane"/>
    <property type="evidence" value="ECO:0007669"/>
    <property type="project" value="UniProtKB-SubCell"/>
</dbReference>
<keyword evidence="4 6" id="KW-1133">Transmembrane helix</keyword>
<keyword evidence="8" id="KW-1185">Reference proteome</keyword>
<dbReference type="PANTHER" id="PTHR30238:SF4">
    <property type="entry name" value="SLL1022 PROTEIN"/>
    <property type="match status" value="1"/>
</dbReference>
<feature type="transmembrane region" description="Helical" evidence="6">
    <location>
        <begin position="137"/>
        <end position="155"/>
    </location>
</feature>
<feature type="transmembrane region" description="Helical" evidence="6">
    <location>
        <begin position="12"/>
        <end position="36"/>
    </location>
</feature>
<dbReference type="AlphaFoldDB" id="A0AA45WLT2"/>
<dbReference type="InterPro" id="IPR022301">
    <property type="entry name" value="Integral_membrane_YjbE"/>
</dbReference>
<evidence type="ECO:0000256" key="5">
    <source>
        <dbReference type="ARBA" id="ARBA00023136"/>
    </source>
</evidence>
<dbReference type="Proteomes" id="UP001157946">
    <property type="component" value="Unassembled WGS sequence"/>
</dbReference>
<dbReference type="NCBIfam" id="TIGR03717">
    <property type="entry name" value="R_switched_YjbE"/>
    <property type="match status" value="1"/>
</dbReference>
<evidence type="ECO:0000313" key="7">
    <source>
        <dbReference type="EMBL" id="SMP12044.1"/>
    </source>
</evidence>
<comment type="similarity">
    <text evidence="2">Belongs to the TerC family.</text>
</comment>
<feature type="transmembrane region" description="Helical" evidence="6">
    <location>
        <begin position="48"/>
        <end position="67"/>
    </location>
</feature>
<evidence type="ECO:0000256" key="6">
    <source>
        <dbReference type="SAM" id="Phobius"/>
    </source>
</evidence>
<dbReference type="Pfam" id="PF03741">
    <property type="entry name" value="TerC"/>
    <property type="match status" value="1"/>
</dbReference>
<sequence>MEAIGFMDLKFWVGFFNIIILDLILSGDNAVVIGMAARNLPEQQRKKAILFGAGAAILLRATLTAVATYLLEIPLLMTIGGLLLLWIALKLLLEEDEGPHVSVGTTLASAIKTIIIADVVMSLDNVVAVAASAHGNVFLVLFGLALSIPIIMWGSGLVAKVMNRIPWLMYVGSAILGYTAGSLIVEDPYVSKTLLEGQEGWSIGIPIVLAVLVVLIGYTLKKNMGKHKTA</sequence>
<dbReference type="PANTHER" id="PTHR30238">
    <property type="entry name" value="MEMBRANE BOUND PREDICTED REDOX MODULATOR"/>
    <property type="match status" value="1"/>
</dbReference>
<comment type="caution">
    <text evidence="7">The sequence shown here is derived from an EMBL/GenBank/DDBJ whole genome shotgun (WGS) entry which is preliminary data.</text>
</comment>
<accession>A0AA45WLT2</accession>